<dbReference type="SUPFAM" id="SSF56104">
    <property type="entry name" value="SAICAR synthase-like"/>
    <property type="match status" value="1"/>
</dbReference>
<dbReference type="GO" id="GO:0005829">
    <property type="term" value="C:cytosol"/>
    <property type="evidence" value="ECO:0007669"/>
    <property type="project" value="TreeGrafter"/>
</dbReference>
<dbReference type="InterPro" id="IPR033626">
    <property type="entry name" value="PurE_classII"/>
</dbReference>
<reference evidence="9" key="1">
    <citation type="submission" date="2025-08" db="UniProtKB">
        <authorList>
            <consortium name="Ensembl"/>
        </authorList>
    </citation>
    <scope>IDENTIFICATION</scope>
</reference>
<keyword evidence="4" id="KW-0547">Nucleotide-binding</keyword>
<dbReference type="Proteomes" id="UP000694428">
    <property type="component" value="Unplaced"/>
</dbReference>
<evidence type="ECO:0000256" key="5">
    <source>
        <dbReference type="ARBA" id="ARBA00022755"/>
    </source>
</evidence>
<dbReference type="HAMAP" id="MF_02045">
    <property type="entry name" value="PurE_classII"/>
    <property type="match status" value="1"/>
</dbReference>
<dbReference type="Pfam" id="PF00731">
    <property type="entry name" value="AIRC"/>
    <property type="match status" value="1"/>
</dbReference>
<dbReference type="SMART" id="SM01001">
    <property type="entry name" value="AIRC"/>
    <property type="match status" value="1"/>
</dbReference>
<evidence type="ECO:0000256" key="2">
    <source>
        <dbReference type="ARBA" id="ARBA00004747"/>
    </source>
</evidence>
<organism evidence="9 10">
    <name type="scientific">Pavo cristatus</name>
    <name type="common">Indian peafowl</name>
    <name type="synonym">Blue peafowl</name>
    <dbReference type="NCBI Taxonomy" id="9049"/>
    <lineage>
        <taxon>Eukaryota</taxon>
        <taxon>Metazoa</taxon>
        <taxon>Chordata</taxon>
        <taxon>Craniata</taxon>
        <taxon>Vertebrata</taxon>
        <taxon>Euteleostomi</taxon>
        <taxon>Archelosauria</taxon>
        <taxon>Archosauria</taxon>
        <taxon>Dinosauria</taxon>
        <taxon>Saurischia</taxon>
        <taxon>Theropoda</taxon>
        <taxon>Coelurosauria</taxon>
        <taxon>Aves</taxon>
        <taxon>Neognathae</taxon>
        <taxon>Galloanserae</taxon>
        <taxon>Galliformes</taxon>
        <taxon>Phasianidae</taxon>
        <taxon>Phasianinae</taxon>
        <taxon>Pavo</taxon>
    </lineage>
</organism>
<sequence>MPDIPGCVLMQSKDQITAGNAARKDRMEGKAAISNTTTSCVFQLLQEAGLYCRDFSECLCRTISTSIQVVLKALAEIEVFCKQIAEEEYVIGSFGITSSCWLPCGHQGRVVVLMGSTSDLGHCEKIKKACATFGIPCELRVTSAHKGPDETLRIKAEYEGDGIPTVFVAVAGRSNGLGPVMSGNTAYPVVNCPPLSSDWGAQDVWSSLRLPSGLGCPTTLSPEGAAQFAAQIFGLNNHLVWAKLRSNMLNTWISLKQADKKLRECTL</sequence>
<dbReference type="NCBIfam" id="TIGR01162">
    <property type="entry name" value="purE"/>
    <property type="match status" value="1"/>
</dbReference>
<keyword evidence="5" id="KW-0658">Purine biosynthesis</keyword>
<evidence type="ECO:0000256" key="3">
    <source>
        <dbReference type="ARBA" id="ARBA00022598"/>
    </source>
</evidence>
<evidence type="ECO:0000256" key="4">
    <source>
        <dbReference type="ARBA" id="ARBA00022741"/>
    </source>
</evidence>
<comment type="pathway">
    <text evidence="2">Purine metabolism; IMP biosynthesis via de novo pathway; 5-amino-1-(5-phospho-D-ribosyl)imidazole-4-carboxylate from 5-amino-1-(5-phospho-D-ribosyl)imidazole (carboxylase route): step 1/1.</text>
</comment>
<dbReference type="UniPathway" id="UPA00074">
    <property type="reaction ID" value="UER00130"/>
</dbReference>
<accession>A0A8C9LFU6</accession>
<dbReference type="PANTHER" id="PTHR43599:SF11">
    <property type="entry name" value="BIFUNCTIONAL PHOSPHORIBOSYLAMINOIMIDAZOLE CARBOXYLASE_PHOSPHORIBOSYLAMINOIMIDAZOLE SUCCINOCARBOXAMIDE SYNTHETASE"/>
    <property type="match status" value="1"/>
</dbReference>
<name>A0A8C9LFU6_PAVCR</name>
<dbReference type="GO" id="GO:0004639">
    <property type="term" value="F:phosphoribosylaminoimidazolesuccinocarboxamide synthase activity"/>
    <property type="evidence" value="ECO:0007669"/>
    <property type="project" value="TreeGrafter"/>
</dbReference>
<dbReference type="Pfam" id="PF01259">
    <property type="entry name" value="SAICAR_synt"/>
    <property type="match status" value="1"/>
</dbReference>
<dbReference type="PANTHER" id="PTHR43599">
    <property type="entry name" value="MULTIFUNCTIONAL PROTEIN ADE2"/>
    <property type="match status" value="1"/>
</dbReference>
<keyword evidence="7" id="KW-0456">Lyase</keyword>
<evidence type="ECO:0000256" key="6">
    <source>
        <dbReference type="ARBA" id="ARBA00022840"/>
    </source>
</evidence>
<evidence type="ECO:0000256" key="1">
    <source>
        <dbReference type="ARBA" id="ARBA00004672"/>
    </source>
</evidence>
<evidence type="ECO:0000313" key="9">
    <source>
        <dbReference type="Ensembl" id="ENSPSTP00000025330.1"/>
    </source>
</evidence>
<dbReference type="Ensembl" id="ENSPSTT00000026652.1">
    <property type="protein sequence ID" value="ENSPSTP00000025330.1"/>
    <property type="gene ID" value="ENSPSTG00000018663.1"/>
</dbReference>
<keyword evidence="3" id="KW-0436">Ligase</keyword>
<evidence type="ECO:0000313" key="10">
    <source>
        <dbReference type="Proteomes" id="UP000694428"/>
    </source>
</evidence>
<evidence type="ECO:0000259" key="8">
    <source>
        <dbReference type="SMART" id="SM01001"/>
    </source>
</evidence>
<comment type="pathway">
    <text evidence="1">Purine metabolism; IMP biosynthesis via de novo pathway; 5-amino-1-(5-phospho-D-ribosyl)imidazole-4-carboxamide from 5-amino-1-(5-phospho-D-ribosyl)imidazole-4-carboxylate: step 1/2.</text>
</comment>
<reference evidence="9" key="2">
    <citation type="submission" date="2025-09" db="UniProtKB">
        <authorList>
            <consortium name="Ensembl"/>
        </authorList>
    </citation>
    <scope>IDENTIFICATION</scope>
</reference>
<dbReference type="InterPro" id="IPR028923">
    <property type="entry name" value="SAICAR_synt/ADE2_N"/>
</dbReference>
<dbReference type="AlphaFoldDB" id="A0A8C9LFU6"/>
<feature type="domain" description="PurE" evidence="8">
    <location>
        <begin position="108"/>
        <end position="255"/>
    </location>
</feature>
<dbReference type="Gene3D" id="3.40.50.1970">
    <property type="match status" value="1"/>
</dbReference>
<dbReference type="InterPro" id="IPR050089">
    <property type="entry name" value="SAICAR_synthetase"/>
</dbReference>
<evidence type="ECO:0000256" key="7">
    <source>
        <dbReference type="ARBA" id="ARBA00023239"/>
    </source>
</evidence>
<dbReference type="InterPro" id="IPR000031">
    <property type="entry name" value="PurE_dom"/>
</dbReference>
<dbReference type="GO" id="GO:0016829">
    <property type="term" value="F:lyase activity"/>
    <property type="evidence" value="ECO:0007669"/>
    <property type="project" value="UniProtKB-KW"/>
</dbReference>
<keyword evidence="10" id="KW-1185">Reference proteome</keyword>
<dbReference type="GO" id="GO:0005524">
    <property type="term" value="F:ATP binding"/>
    <property type="evidence" value="ECO:0007669"/>
    <property type="project" value="UniProtKB-KW"/>
</dbReference>
<proteinExistence type="inferred from homology"/>
<dbReference type="GO" id="GO:0006189">
    <property type="term" value="P:'de novo' IMP biosynthetic process"/>
    <property type="evidence" value="ECO:0007669"/>
    <property type="project" value="UniProtKB-UniPathway"/>
</dbReference>
<keyword evidence="6" id="KW-0067">ATP-binding</keyword>
<dbReference type="Gene3D" id="3.30.200.20">
    <property type="entry name" value="Phosphorylase Kinase, domain 1"/>
    <property type="match status" value="1"/>
</dbReference>
<dbReference type="Gene3D" id="3.30.470.20">
    <property type="entry name" value="ATP-grasp fold, B domain"/>
    <property type="match status" value="1"/>
</dbReference>
<dbReference type="SUPFAM" id="SSF52255">
    <property type="entry name" value="N5-CAIR mutase (phosphoribosylaminoimidazole carboxylase, PurE)"/>
    <property type="match status" value="1"/>
</dbReference>
<protein>
    <recommendedName>
        <fullName evidence="8">PurE domain-containing protein</fullName>
    </recommendedName>
</protein>